<sequence>MHTNKKEQELSCGDSGEIFMRREHMIENIRGNQHRCPGESYTISDSVCKGRQRVSYPKCNVCLNKVEPASKSQSDVEPKLSMGIFKSYDIRGKYPAEIDDLTARKIGFSIAQFFRQENSNVKNIVVGRDMRSSSKSLANALVEGICTAGLNVINVGVVSTEMTYFAVGYYKYDGSVMVTASHNPAEYNGFKICREQAIPVSFETGIDRIAKLTKQYHPPRGEQLGKVILSDIFQDYKKHVLRFAKNLRHLRIVVDAGNGMAGKIIPLVCEGLPIEIIPLYFDLDGNFPNHDPNPLKPENLLDLQNKVRETRASLGVSFDGDADRCVFVDEMGRAIGCDIITALIAKQMLEKEKGSAILYDLRSSWIVPEEIKAAGGVPYRERVGHAYMRATLREKKAIFGGELSGHYYFKDNYYSDSGMIAFFMVLEILSAKRVPFSNIIAPLKRYYSTGEINFEVDDKDAKIKEIAKEFSNGKIDYLDGITVQYDTWWFNVRKSNTEPFLRLNVEGKTKEIMEKGKRLLMNIIGGK</sequence>
<proteinExistence type="inferred from homology"/>
<dbReference type="CDD" id="cd03089">
    <property type="entry name" value="PMM_PGM"/>
    <property type="match status" value="1"/>
</dbReference>
<evidence type="ECO:0000256" key="1">
    <source>
        <dbReference type="ARBA" id="ARBA00001946"/>
    </source>
</evidence>
<protein>
    <submittedName>
        <fullName evidence="12">Phosphomannomutase</fullName>
    </submittedName>
</protein>
<dbReference type="InterPro" id="IPR016066">
    <property type="entry name" value="A-D-PHexomutase_CS"/>
</dbReference>
<evidence type="ECO:0000256" key="2">
    <source>
        <dbReference type="ARBA" id="ARBA00010231"/>
    </source>
</evidence>
<name>A0A533Q896_9BACT</name>
<dbReference type="Proteomes" id="UP000319783">
    <property type="component" value="Unassembled WGS sequence"/>
</dbReference>
<dbReference type="Gene3D" id="3.30.310.50">
    <property type="entry name" value="Alpha-D-phosphohexomutase, C-terminal domain"/>
    <property type="match status" value="1"/>
</dbReference>
<dbReference type="InterPro" id="IPR005844">
    <property type="entry name" value="A-D-PHexomutase_a/b/a-I"/>
</dbReference>
<dbReference type="Pfam" id="PF02879">
    <property type="entry name" value="PGM_PMM_II"/>
    <property type="match status" value="1"/>
</dbReference>
<dbReference type="GO" id="GO:0005975">
    <property type="term" value="P:carbohydrate metabolic process"/>
    <property type="evidence" value="ECO:0007669"/>
    <property type="project" value="InterPro"/>
</dbReference>
<dbReference type="InterPro" id="IPR005841">
    <property type="entry name" value="Alpha-D-phosphohexomutase_SF"/>
</dbReference>
<evidence type="ECO:0000313" key="12">
    <source>
        <dbReference type="EMBL" id="TLD40883.1"/>
    </source>
</evidence>
<keyword evidence="4 7" id="KW-0479">Metal-binding</keyword>
<dbReference type="PROSITE" id="PS00710">
    <property type="entry name" value="PGM_PMM"/>
    <property type="match status" value="1"/>
</dbReference>
<keyword evidence="3" id="KW-0597">Phosphoprotein</keyword>
<dbReference type="Gene3D" id="3.40.120.10">
    <property type="entry name" value="Alpha-D-Glucose-1,6-Bisphosphate, subunit A, domain 3"/>
    <property type="match status" value="3"/>
</dbReference>
<feature type="domain" description="Alpha-D-phosphohexomutase alpha/beta/alpha" evidence="11">
    <location>
        <begin position="338"/>
        <end position="446"/>
    </location>
</feature>
<dbReference type="AlphaFoldDB" id="A0A533Q896"/>
<comment type="caution">
    <text evidence="12">The sequence shown here is derived from an EMBL/GenBank/DDBJ whole genome shotgun (WGS) entry which is preliminary data.</text>
</comment>
<evidence type="ECO:0000259" key="11">
    <source>
        <dbReference type="Pfam" id="PF02880"/>
    </source>
</evidence>
<dbReference type="InterPro" id="IPR036900">
    <property type="entry name" value="A-D-PHexomutase_C_sf"/>
</dbReference>
<evidence type="ECO:0000259" key="8">
    <source>
        <dbReference type="Pfam" id="PF00408"/>
    </source>
</evidence>
<evidence type="ECO:0000256" key="5">
    <source>
        <dbReference type="ARBA" id="ARBA00022842"/>
    </source>
</evidence>
<dbReference type="GO" id="GO:0016868">
    <property type="term" value="F:intramolecular phosphotransferase activity"/>
    <property type="evidence" value="ECO:0007669"/>
    <property type="project" value="InterPro"/>
</dbReference>
<dbReference type="InterPro" id="IPR016055">
    <property type="entry name" value="A-D-PHexomutase_a/b/a-I/II/III"/>
</dbReference>
<dbReference type="SUPFAM" id="SSF55957">
    <property type="entry name" value="Phosphoglucomutase, C-terminal domain"/>
    <property type="match status" value="1"/>
</dbReference>
<reference evidence="12 13" key="1">
    <citation type="submission" date="2019-04" db="EMBL/GenBank/DDBJ databases">
        <title>Genome of a novel bacterium Candidatus Jettenia ecosi reconstructed from metagenome of an anammox bioreactor.</title>
        <authorList>
            <person name="Mardanov A.V."/>
            <person name="Beletsky A.V."/>
            <person name="Ravin N.V."/>
            <person name="Botchkova E.A."/>
            <person name="Litti Y.V."/>
            <person name="Nozhevnikova A.N."/>
        </authorList>
    </citation>
    <scope>NUCLEOTIDE SEQUENCE [LARGE SCALE GENOMIC DNA]</scope>
    <source>
        <strain evidence="12">J2</strain>
    </source>
</reference>
<feature type="domain" description="Alpha-D-phosphohexomutase alpha/beta/alpha" evidence="9">
    <location>
        <begin position="84"/>
        <end position="215"/>
    </location>
</feature>
<dbReference type="InterPro" id="IPR005846">
    <property type="entry name" value="A-D-PHexomutase_a/b/a-III"/>
</dbReference>
<feature type="domain" description="Alpha-D-phosphohexomutase alpha/beta/alpha" evidence="10">
    <location>
        <begin position="236"/>
        <end position="332"/>
    </location>
</feature>
<dbReference type="PRINTS" id="PR00509">
    <property type="entry name" value="PGMPMM"/>
</dbReference>
<evidence type="ECO:0000256" key="4">
    <source>
        <dbReference type="ARBA" id="ARBA00022723"/>
    </source>
</evidence>
<dbReference type="Pfam" id="PF02878">
    <property type="entry name" value="PGM_PMM_I"/>
    <property type="match status" value="1"/>
</dbReference>
<dbReference type="SUPFAM" id="SSF53738">
    <property type="entry name" value="Phosphoglucomutase, first 3 domains"/>
    <property type="match status" value="3"/>
</dbReference>
<evidence type="ECO:0000256" key="7">
    <source>
        <dbReference type="RuleBase" id="RU004326"/>
    </source>
</evidence>
<dbReference type="InterPro" id="IPR005845">
    <property type="entry name" value="A-D-PHexomutase_a/b/a-II"/>
</dbReference>
<evidence type="ECO:0000259" key="9">
    <source>
        <dbReference type="Pfam" id="PF02878"/>
    </source>
</evidence>
<evidence type="ECO:0000259" key="10">
    <source>
        <dbReference type="Pfam" id="PF02879"/>
    </source>
</evidence>
<feature type="domain" description="Alpha-D-phosphohexomutase C-terminal" evidence="8">
    <location>
        <begin position="451"/>
        <end position="515"/>
    </location>
</feature>
<dbReference type="PANTHER" id="PTHR43771">
    <property type="entry name" value="PHOSPHOMANNOMUTASE"/>
    <property type="match status" value="1"/>
</dbReference>
<dbReference type="InterPro" id="IPR005843">
    <property type="entry name" value="A-D-PHexomutase_C"/>
</dbReference>
<keyword evidence="6" id="KW-0413">Isomerase</keyword>
<gene>
    <name evidence="12" type="ORF">JETT_2841</name>
</gene>
<evidence type="ECO:0000256" key="3">
    <source>
        <dbReference type="ARBA" id="ARBA00022553"/>
    </source>
</evidence>
<accession>A0A533Q896</accession>
<comment type="similarity">
    <text evidence="2 7">Belongs to the phosphohexose mutase family.</text>
</comment>
<dbReference type="PANTHER" id="PTHR43771:SF1">
    <property type="entry name" value="PHOSPHOMANNOMUTASE"/>
    <property type="match status" value="1"/>
</dbReference>
<evidence type="ECO:0000256" key="6">
    <source>
        <dbReference type="ARBA" id="ARBA00023235"/>
    </source>
</evidence>
<dbReference type="Pfam" id="PF00408">
    <property type="entry name" value="PGM_PMM_IV"/>
    <property type="match status" value="1"/>
</dbReference>
<dbReference type="EMBL" id="SULG01000073">
    <property type="protein sequence ID" value="TLD40883.1"/>
    <property type="molecule type" value="Genomic_DNA"/>
</dbReference>
<evidence type="ECO:0000313" key="13">
    <source>
        <dbReference type="Proteomes" id="UP000319783"/>
    </source>
</evidence>
<keyword evidence="5 7" id="KW-0460">Magnesium</keyword>
<dbReference type="Pfam" id="PF02880">
    <property type="entry name" value="PGM_PMM_III"/>
    <property type="match status" value="1"/>
</dbReference>
<organism evidence="12 13">
    <name type="scientific">Candidatus Jettenia ecosi</name>
    <dbReference type="NCBI Taxonomy" id="2494326"/>
    <lineage>
        <taxon>Bacteria</taxon>
        <taxon>Pseudomonadati</taxon>
        <taxon>Planctomycetota</taxon>
        <taxon>Candidatus Brocadiia</taxon>
        <taxon>Candidatus Brocadiales</taxon>
        <taxon>Candidatus Brocadiaceae</taxon>
        <taxon>Candidatus Jettenia</taxon>
    </lineage>
</organism>
<dbReference type="GO" id="GO:0000287">
    <property type="term" value="F:magnesium ion binding"/>
    <property type="evidence" value="ECO:0007669"/>
    <property type="project" value="InterPro"/>
</dbReference>
<comment type="cofactor">
    <cofactor evidence="1">
        <name>Mg(2+)</name>
        <dbReference type="ChEBI" id="CHEBI:18420"/>
    </cofactor>
</comment>